<proteinExistence type="predicted"/>
<comment type="caution">
    <text evidence="1">The sequence shown here is derived from an EMBL/GenBank/DDBJ whole genome shotgun (WGS) entry which is preliminary data.</text>
</comment>
<accession>A0A074REC2</accession>
<evidence type="ECO:0000313" key="2">
    <source>
        <dbReference type="Proteomes" id="UP000027456"/>
    </source>
</evidence>
<organism evidence="1 2">
    <name type="scientific">Rhizoctonia solani 123E</name>
    <dbReference type="NCBI Taxonomy" id="1423351"/>
    <lineage>
        <taxon>Eukaryota</taxon>
        <taxon>Fungi</taxon>
        <taxon>Dikarya</taxon>
        <taxon>Basidiomycota</taxon>
        <taxon>Agaricomycotina</taxon>
        <taxon>Agaricomycetes</taxon>
        <taxon>Cantharellales</taxon>
        <taxon>Ceratobasidiaceae</taxon>
        <taxon>Rhizoctonia</taxon>
    </lineage>
</organism>
<dbReference type="Proteomes" id="UP000027456">
    <property type="component" value="Unassembled WGS sequence"/>
</dbReference>
<name>A0A074REC2_9AGAM</name>
<evidence type="ECO:0000313" key="1">
    <source>
        <dbReference type="EMBL" id="KEP45149.1"/>
    </source>
</evidence>
<sequence>MRVDVYNALLNAQRKDEKLTDEEQRLVEKMILDGKHAALALPEDKRTELMKLKKGFSVVCTDFSQNYNWVR</sequence>
<protein>
    <submittedName>
        <fullName evidence="1">Metallopeptidase MepB</fullName>
    </submittedName>
</protein>
<dbReference type="EMBL" id="AZST01002181">
    <property type="protein sequence ID" value="KEP45149.1"/>
    <property type="molecule type" value="Genomic_DNA"/>
</dbReference>
<dbReference type="InterPro" id="IPR024080">
    <property type="entry name" value="Neurolysin/TOP_N"/>
</dbReference>
<gene>
    <name evidence="1" type="ORF">V565_311130</name>
</gene>
<dbReference type="SUPFAM" id="SSF55486">
    <property type="entry name" value="Metalloproteases ('zincins'), catalytic domain"/>
    <property type="match status" value="1"/>
</dbReference>
<keyword evidence="2" id="KW-1185">Reference proteome</keyword>
<dbReference type="HOGENOM" id="CLU_2747134_0_0_1"/>
<reference evidence="1 2" key="1">
    <citation type="submission" date="2013-12" db="EMBL/GenBank/DDBJ databases">
        <authorList>
            <person name="Cubeta M."/>
            <person name="Pakala S."/>
            <person name="Fedorova N."/>
            <person name="Thomas E."/>
            <person name="Dean R."/>
            <person name="Jabaji S."/>
            <person name="Neate S."/>
            <person name="Toda T."/>
            <person name="Tavantzis S."/>
            <person name="Vilgalys R."/>
            <person name="Bharathan N."/>
            <person name="Pakala S."/>
            <person name="Losada L.S."/>
            <person name="Zafar N."/>
            <person name="Nierman W."/>
        </authorList>
    </citation>
    <scope>NUCLEOTIDE SEQUENCE [LARGE SCALE GENOMIC DNA]</scope>
    <source>
        <strain evidence="1 2">123E</strain>
    </source>
</reference>
<feature type="non-terminal residue" evidence="1">
    <location>
        <position position="71"/>
    </location>
</feature>
<dbReference type="OrthoDB" id="2689427at2759"/>
<dbReference type="Gene3D" id="1.20.1050.40">
    <property type="entry name" value="Endopeptidase. Chain P, domain 1"/>
    <property type="match status" value="1"/>
</dbReference>
<dbReference type="AlphaFoldDB" id="A0A074REC2"/>